<protein>
    <submittedName>
        <fullName evidence="2">Uncharacterized protein</fullName>
    </submittedName>
</protein>
<evidence type="ECO:0000313" key="2">
    <source>
        <dbReference type="EMBL" id="KAK3284804.1"/>
    </source>
</evidence>
<evidence type="ECO:0000313" key="3">
    <source>
        <dbReference type="Proteomes" id="UP001190700"/>
    </source>
</evidence>
<feature type="region of interest" description="Disordered" evidence="1">
    <location>
        <begin position="512"/>
        <end position="602"/>
    </location>
</feature>
<dbReference type="AlphaFoldDB" id="A0AAE0GUW7"/>
<sequence>MSVYSPEGDTGCFAERMPAARGRSDFIDVMGVPVGEADKVDMEMLKKVEELCAILPTMVKCEAAGEHARRMLEALVDLLPEGGLPWHSLEFAALPHGMGLTKATRVSGAAWLGGFAQVWEDMRELFPMVTGGIGDLEAESNLPYVRSLQAAMQKVCEAMEEIEGARVADKYLPPRVPKADDVKKLSDYRRSQKHAQRVYYAAVLHSADWLRLAGRVRQPRLLWPFLVTFNSIGPAFFRGIHSCPALEPSSTEYRVTVHHVLHAEQPLLGRMGECHDCGDGLDPTGTHLMACRGGVGAGGGNRYSFIHHKLQRVLFDVAKSAFPLASALHDDFAGYLTYSPNHCPDVTVLGAEGPGRHVMFNVAPAHPMAEAHSGAAMMAPGAAAKREESKVATYGNVGKHQLMPVGVQEEVDEGEDMGEDEEGEGPLGCSMGWKQRGGVRPGLAGAGPVAVFWMEGVGPVLFVASEHGGGPRGSPLESGATPARALELAVQGVAGMARASGRVSRLVEVGEGEHGEGFRSGGMGMGGGARPDSFPFQDIWQDERASGWQREDDEAGCDQWEQGEPGWQREDDEAGCDPGSRWVGEEDDEAGCDQGNGGGGGR</sequence>
<evidence type="ECO:0000256" key="1">
    <source>
        <dbReference type="SAM" id="MobiDB-lite"/>
    </source>
</evidence>
<keyword evidence="3" id="KW-1185">Reference proteome</keyword>
<dbReference type="Proteomes" id="UP001190700">
    <property type="component" value="Unassembled WGS sequence"/>
</dbReference>
<gene>
    <name evidence="2" type="ORF">CYMTET_7568</name>
</gene>
<feature type="compositionally biased region" description="Gly residues" evidence="1">
    <location>
        <begin position="518"/>
        <end position="529"/>
    </location>
</feature>
<accession>A0AAE0GUW7</accession>
<proteinExistence type="predicted"/>
<reference evidence="2 3" key="1">
    <citation type="journal article" date="2015" name="Genome Biol. Evol.">
        <title>Comparative Genomics of a Bacterivorous Green Alga Reveals Evolutionary Causalities and Consequences of Phago-Mixotrophic Mode of Nutrition.</title>
        <authorList>
            <person name="Burns J.A."/>
            <person name="Paasch A."/>
            <person name="Narechania A."/>
            <person name="Kim E."/>
        </authorList>
    </citation>
    <scope>NUCLEOTIDE SEQUENCE [LARGE SCALE GENOMIC DNA]</scope>
    <source>
        <strain evidence="2 3">PLY_AMNH</strain>
    </source>
</reference>
<comment type="caution">
    <text evidence="2">The sequence shown here is derived from an EMBL/GenBank/DDBJ whole genome shotgun (WGS) entry which is preliminary data.</text>
</comment>
<name>A0AAE0GUW7_9CHLO</name>
<organism evidence="2 3">
    <name type="scientific">Cymbomonas tetramitiformis</name>
    <dbReference type="NCBI Taxonomy" id="36881"/>
    <lineage>
        <taxon>Eukaryota</taxon>
        <taxon>Viridiplantae</taxon>
        <taxon>Chlorophyta</taxon>
        <taxon>Pyramimonadophyceae</taxon>
        <taxon>Pyramimonadales</taxon>
        <taxon>Pyramimonadaceae</taxon>
        <taxon>Cymbomonas</taxon>
    </lineage>
</organism>
<dbReference type="EMBL" id="LGRX02002138">
    <property type="protein sequence ID" value="KAK3284804.1"/>
    <property type="molecule type" value="Genomic_DNA"/>
</dbReference>